<comment type="caution">
    <text evidence="1">The sequence shown here is derived from an EMBL/GenBank/DDBJ whole genome shotgun (WGS) entry which is preliminary data.</text>
</comment>
<dbReference type="AlphaFoldDB" id="A0A1G2BQ44"/>
<protein>
    <submittedName>
        <fullName evidence="1">Uncharacterized protein</fullName>
    </submittedName>
</protein>
<reference evidence="1 2" key="1">
    <citation type="journal article" date="2016" name="Nat. Commun.">
        <title>Thousands of microbial genomes shed light on interconnected biogeochemical processes in an aquifer system.</title>
        <authorList>
            <person name="Anantharaman K."/>
            <person name="Brown C.T."/>
            <person name="Hug L.A."/>
            <person name="Sharon I."/>
            <person name="Castelle C.J."/>
            <person name="Probst A.J."/>
            <person name="Thomas B.C."/>
            <person name="Singh A."/>
            <person name="Wilkins M.J."/>
            <person name="Karaoz U."/>
            <person name="Brodie E.L."/>
            <person name="Williams K.H."/>
            <person name="Hubbard S.S."/>
            <person name="Banfield J.F."/>
        </authorList>
    </citation>
    <scope>NUCLEOTIDE SEQUENCE [LARGE SCALE GENOMIC DNA]</scope>
</reference>
<dbReference type="Proteomes" id="UP000178109">
    <property type="component" value="Unassembled WGS sequence"/>
</dbReference>
<name>A0A1G2BQ44_9BACT</name>
<evidence type="ECO:0000313" key="1">
    <source>
        <dbReference type="EMBL" id="OGY91254.1"/>
    </source>
</evidence>
<evidence type="ECO:0000313" key="2">
    <source>
        <dbReference type="Proteomes" id="UP000178109"/>
    </source>
</evidence>
<sequence>MPNIIQTPTENDLKALAAKQGQKLGFLIAALNVSDEVKEAFFDLLPHLSLEQLERLTNILESKYLSQQTSGPDEKLKAELEAIKSNSDAQEDAADKEALADLKQLAIKII</sequence>
<organism evidence="1 2">
    <name type="scientific">Candidatus Komeilibacteria bacterium RIFCSPLOWO2_02_FULL_48_11</name>
    <dbReference type="NCBI Taxonomy" id="1798553"/>
    <lineage>
        <taxon>Bacteria</taxon>
        <taxon>Candidatus Komeiliibacteriota</taxon>
    </lineage>
</organism>
<gene>
    <name evidence="1" type="ORF">A3H70_05185</name>
</gene>
<dbReference type="EMBL" id="MHKO01000050">
    <property type="protein sequence ID" value="OGY91254.1"/>
    <property type="molecule type" value="Genomic_DNA"/>
</dbReference>
<accession>A0A1G2BQ44</accession>
<proteinExistence type="predicted"/>